<protein>
    <recommendedName>
        <fullName evidence="3">Hcy-binding domain-containing protein</fullName>
    </recommendedName>
</protein>
<keyword evidence="1" id="KW-0489">Methyltransferase</keyword>
<proteinExistence type="predicted"/>
<dbReference type="PANTHER" id="PTHR11103:SF18">
    <property type="entry name" value="SLR1189 PROTEIN"/>
    <property type="match status" value="1"/>
</dbReference>
<dbReference type="Pfam" id="PF02574">
    <property type="entry name" value="S-methyl_trans"/>
    <property type="match status" value="1"/>
</dbReference>
<comment type="caution">
    <text evidence="4">The sequence shown here is derived from an EMBL/GenBank/DDBJ whole genome shotgun (WGS) entry which is preliminary data.</text>
</comment>
<keyword evidence="2" id="KW-0808">Transferase</keyword>
<dbReference type="Gene3D" id="3.20.20.330">
    <property type="entry name" value="Homocysteine-binding-like domain"/>
    <property type="match status" value="1"/>
</dbReference>
<reference evidence="5" key="1">
    <citation type="submission" date="2017-09" db="EMBL/GenBank/DDBJ databases">
        <title>The Reconstruction of 2,631 Draft Metagenome-Assembled Genomes from the Global Oceans.</title>
        <authorList>
            <person name="Tully B.J."/>
            <person name="Graham E.D."/>
            <person name="Heidelberg J.F."/>
        </authorList>
    </citation>
    <scope>NUCLEOTIDE SEQUENCE [LARGE SCALE GENOMIC DNA]</scope>
</reference>
<sequence>MNTEITSPTFSLLDWLQERAPLFSEGSLVPILQKFGLPANQPLYLANLEQMDWVRAAYKSYQRAGADFFRTNTAGANVLELTQQGIEDREEAINNNGMALLREALGRVVSAGLLRQAESQSELGEHLVERVYGPPIVYLSDTGADLLWAEGFTRLEELQQVARLARRSFQRDCVLHLRLAPDIRLGERLDGLLEMVQFGRIIVGLHASALQPGLVEDVEQLVSECGVVSVVLDELPQTEQQPSAWFQRKAEQLLEQEVAILGLGANTTPEHLRWLRDFRDGSEST</sequence>
<evidence type="ECO:0000256" key="2">
    <source>
        <dbReference type="ARBA" id="ARBA00022679"/>
    </source>
</evidence>
<dbReference type="AlphaFoldDB" id="A0A2D6YH81"/>
<evidence type="ECO:0000256" key="1">
    <source>
        <dbReference type="ARBA" id="ARBA00022603"/>
    </source>
</evidence>
<dbReference type="GO" id="GO:0008168">
    <property type="term" value="F:methyltransferase activity"/>
    <property type="evidence" value="ECO:0007669"/>
    <property type="project" value="UniProtKB-KW"/>
</dbReference>
<evidence type="ECO:0000313" key="4">
    <source>
        <dbReference type="EMBL" id="MAH62539.1"/>
    </source>
</evidence>
<dbReference type="EMBL" id="NZEX01000036">
    <property type="protein sequence ID" value="MAH62539.1"/>
    <property type="molecule type" value="Genomic_DNA"/>
</dbReference>
<evidence type="ECO:0000259" key="3">
    <source>
        <dbReference type="Pfam" id="PF02574"/>
    </source>
</evidence>
<dbReference type="GO" id="GO:0032259">
    <property type="term" value="P:methylation"/>
    <property type="evidence" value="ECO:0007669"/>
    <property type="project" value="UniProtKB-KW"/>
</dbReference>
<accession>A0A2D6YH81</accession>
<evidence type="ECO:0000313" key="5">
    <source>
        <dbReference type="Proteomes" id="UP000226525"/>
    </source>
</evidence>
<gene>
    <name evidence="4" type="ORF">CMN54_03650</name>
</gene>
<organism evidence="4 5">
    <name type="scientific">SAR324 cluster bacterium</name>
    <dbReference type="NCBI Taxonomy" id="2024889"/>
    <lineage>
        <taxon>Bacteria</taxon>
        <taxon>Deltaproteobacteria</taxon>
        <taxon>SAR324 cluster</taxon>
    </lineage>
</organism>
<dbReference type="InterPro" id="IPR003726">
    <property type="entry name" value="HCY_dom"/>
</dbReference>
<dbReference type="InterPro" id="IPR036589">
    <property type="entry name" value="HCY_dom_sf"/>
</dbReference>
<dbReference type="Proteomes" id="UP000226525">
    <property type="component" value="Unassembled WGS sequence"/>
</dbReference>
<name>A0A2D6YH81_9DELT</name>
<feature type="domain" description="Hcy-binding" evidence="3">
    <location>
        <begin position="48"/>
        <end position="277"/>
    </location>
</feature>
<dbReference type="PANTHER" id="PTHR11103">
    <property type="entry name" value="SLR1189 PROTEIN"/>
    <property type="match status" value="1"/>
</dbReference>
<dbReference type="SUPFAM" id="SSF82282">
    <property type="entry name" value="Homocysteine S-methyltransferase"/>
    <property type="match status" value="1"/>
</dbReference>